<dbReference type="PANTHER" id="PTHR33198:SF20">
    <property type="entry name" value="RETROTRANSPOSON GAG DOMAIN-CONTAINING PROTEIN"/>
    <property type="match status" value="1"/>
</dbReference>
<name>A0ABQ9FDR8_TEGGR</name>
<evidence type="ECO:0008006" key="3">
    <source>
        <dbReference type="Google" id="ProtNLM"/>
    </source>
</evidence>
<gene>
    <name evidence="1" type="ORF">KUTeg_008927</name>
</gene>
<reference evidence="1 2" key="1">
    <citation type="submission" date="2022-12" db="EMBL/GenBank/DDBJ databases">
        <title>Chromosome-level genome of Tegillarca granosa.</title>
        <authorList>
            <person name="Kim J."/>
        </authorList>
    </citation>
    <scope>NUCLEOTIDE SEQUENCE [LARGE SCALE GENOMIC DNA]</scope>
    <source>
        <strain evidence="1">Teg-2019</strain>
        <tissue evidence="1">Adductor muscle</tissue>
    </source>
</reference>
<dbReference type="Pfam" id="PF13650">
    <property type="entry name" value="Asp_protease_2"/>
    <property type="match status" value="1"/>
</dbReference>
<dbReference type="Gene3D" id="2.40.70.10">
    <property type="entry name" value="Acid Proteases"/>
    <property type="match status" value="1"/>
</dbReference>
<dbReference type="PROSITE" id="PS00141">
    <property type="entry name" value="ASP_PROTEASE"/>
    <property type="match status" value="1"/>
</dbReference>
<keyword evidence="2" id="KW-1185">Reference proteome</keyword>
<dbReference type="EMBL" id="JARBDR010000342">
    <property type="protein sequence ID" value="KAJ8314366.1"/>
    <property type="molecule type" value="Genomic_DNA"/>
</dbReference>
<proteinExistence type="predicted"/>
<dbReference type="PANTHER" id="PTHR33198">
    <property type="entry name" value="ANK_REP_REGION DOMAIN-CONTAINING PROTEIN-RELATED"/>
    <property type="match status" value="1"/>
</dbReference>
<accession>A0ABQ9FDR8</accession>
<dbReference type="InterPro" id="IPR021109">
    <property type="entry name" value="Peptidase_aspartic_dom_sf"/>
</dbReference>
<comment type="caution">
    <text evidence="1">The sequence shown here is derived from an EMBL/GenBank/DDBJ whole genome shotgun (WGS) entry which is preliminary data.</text>
</comment>
<dbReference type="InterPro" id="IPR001969">
    <property type="entry name" value="Aspartic_peptidase_AS"/>
</dbReference>
<sequence>MASILNFPKFDDSDSHDAGPKWDKWVSRLELLFDGMKLTDDKQKRALLLHYAGDRVFDIYETQKGDSQAKYVETVNVLKNYFAPRKNIQMEIYKFRNYKQASGQSLDEFVTEPRRLARSCDFHDAEKEILSTVIQNCRSNRLRRRALRETDKTLNDILTVGRTIEIAETHAQAMETNDFVNYNLNAFNVKSKSSNFVTPDTFTSREVHRVNFVGTKTPRVSVKVNGLECDLLVDTGASVNILDEATHRKIGSPAIKYREKPHLVPYGGGHKIDVLGVCELRVETDTKSSMHNFCIVKGNHGGLIGYPSCVDLHIIDFGVPNKEFELEEELNDIPKTSADVPTSGSAVVNRTIVTRSGREIRRPRLK</sequence>
<evidence type="ECO:0000313" key="1">
    <source>
        <dbReference type="EMBL" id="KAJ8314366.1"/>
    </source>
</evidence>
<dbReference type="SUPFAM" id="SSF50630">
    <property type="entry name" value="Acid proteases"/>
    <property type="match status" value="1"/>
</dbReference>
<organism evidence="1 2">
    <name type="scientific">Tegillarca granosa</name>
    <name type="common">Malaysian cockle</name>
    <name type="synonym">Anadara granosa</name>
    <dbReference type="NCBI Taxonomy" id="220873"/>
    <lineage>
        <taxon>Eukaryota</taxon>
        <taxon>Metazoa</taxon>
        <taxon>Spiralia</taxon>
        <taxon>Lophotrochozoa</taxon>
        <taxon>Mollusca</taxon>
        <taxon>Bivalvia</taxon>
        <taxon>Autobranchia</taxon>
        <taxon>Pteriomorphia</taxon>
        <taxon>Arcoida</taxon>
        <taxon>Arcoidea</taxon>
        <taxon>Arcidae</taxon>
        <taxon>Tegillarca</taxon>
    </lineage>
</organism>
<dbReference type="Proteomes" id="UP001217089">
    <property type="component" value="Unassembled WGS sequence"/>
</dbReference>
<protein>
    <recommendedName>
        <fullName evidence="3">Peptidase A2 domain-containing protein</fullName>
    </recommendedName>
</protein>
<evidence type="ECO:0000313" key="2">
    <source>
        <dbReference type="Proteomes" id="UP001217089"/>
    </source>
</evidence>